<evidence type="ECO:0000313" key="1">
    <source>
        <dbReference type="EMBL" id="KAJ0016892.1"/>
    </source>
</evidence>
<proteinExistence type="predicted"/>
<protein>
    <submittedName>
        <fullName evidence="1">Uncharacterized protein</fullName>
    </submittedName>
</protein>
<accession>A0ACC0XF84</accession>
<dbReference type="EMBL" id="CM047747">
    <property type="protein sequence ID" value="KAJ0016892.1"/>
    <property type="molecule type" value="Genomic_DNA"/>
</dbReference>
<name>A0ACC0XF84_9ROSI</name>
<comment type="caution">
    <text evidence="1">The sequence shown here is derived from an EMBL/GenBank/DDBJ whole genome shotgun (WGS) entry which is preliminary data.</text>
</comment>
<reference evidence="2" key="1">
    <citation type="journal article" date="2023" name="G3 (Bethesda)">
        <title>Genome assembly and association tests identify interacting loci associated with vigor, precocity, and sex in interspecific pistachio rootstocks.</title>
        <authorList>
            <person name="Palmer W."/>
            <person name="Jacygrad E."/>
            <person name="Sagayaradj S."/>
            <person name="Cavanaugh K."/>
            <person name="Han R."/>
            <person name="Bertier L."/>
            <person name="Beede B."/>
            <person name="Kafkas S."/>
            <person name="Golino D."/>
            <person name="Preece J."/>
            <person name="Michelmore R."/>
        </authorList>
    </citation>
    <scope>NUCLEOTIDE SEQUENCE [LARGE SCALE GENOMIC DNA]</scope>
</reference>
<sequence length="135" mass="15080">MVNLSHNCLYGEIPKSIRNVCLESLDLSFNNLSGEILAEVTLLDYLSMFNLSYNNLSGKIPSGQHFETQNINGSAYIGNELLCGDPLGISCTGKSNSSTSESVKVEDATDNWRNIYWRTIDRIAFGIIKHMRKQD</sequence>
<evidence type="ECO:0000313" key="2">
    <source>
        <dbReference type="Proteomes" id="UP001163603"/>
    </source>
</evidence>
<dbReference type="Proteomes" id="UP001163603">
    <property type="component" value="Chromosome 12"/>
</dbReference>
<keyword evidence="2" id="KW-1185">Reference proteome</keyword>
<organism evidence="1 2">
    <name type="scientific">Pistacia integerrima</name>
    <dbReference type="NCBI Taxonomy" id="434235"/>
    <lineage>
        <taxon>Eukaryota</taxon>
        <taxon>Viridiplantae</taxon>
        <taxon>Streptophyta</taxon>
        <taxon>Embryophyta</taxon>
        <taxon>Tracheophyta</taxon>
        <taxon>Spermatophyta</taxon>
        <taxon>Magnoliopsida</taxon>
        <taxon>eudicotyledons</taxon>
        <taxon>Gunneridae</taxon>
        <taxon>Pentapetalae</taxon>
        <taxon>rosids</taxon>
        <taxon>malvids</taxon>
        <taxon>Sapindales</taxon>
        <taxon>Anacardiaceae</taxon>
        <taxon>Pistacia</taxon>
    </lineage>
</organism>
<gene>
    <name evidence="1" type="ORF">Pint_11466</name>
</gene>